<evidence type="ECO:0000313" key="2">
    <source>
        <dbReference type="Proteomes" id="UP000813462"/>
    </source>
</evidence>
<dbReference type="SUPFAM" id="SSF52540">
    <property type="entry name" value="P-loop containing nucleoside triphosphate hydrolases"/>
    <property type="match status" value="1"/>
</dbReference>
<sequence length="330" mass="36965">MEPYLPKTPSGLSNVVEAMKQIESIGNSSAAFVLCHLRREVPVQEPHSHFIEGIVWLVDLLGRVHSTELSKYNSRALPLEQGKAKREWVDGKICHYSMSAYVTGIGRSNTSAVFSLGSLSSISYDVLWTHFVQYFLSIAEPLVSAILKQLVSITRQLIEEEAVLEFAAKKDWLEKLKEVSFDMDDMLDEGHSAQVPGRSKTTSFVDVPKIQTSCSVRGHGKGGLGIIPIVGMGGINIARAIIEALDYKVELSIELETCLQRVRQYAEGKKFLLVLDIQLAFLENEEELEHLEQIGRKIVRKCKSLTLVSKILGNLMCFKKTIRQWEDMGN</sequence>
<reference evidence="1" key="1">
    <citation type="journal article" date="2021" name="Front. Plant Sci.">
        <title>Chromosome-Scale Genome Assembly for Chinese Sour Jujube and Insights Into Its Genome Evolution and Domestication Signature.</title>
        <authorList>
            <person name="Shen L.-Y."/>
            <person name="Luo H."/>
            <person name="Wang X.-L."/>
            <person name="Wang X.-M."/>
            <person name="Qiu X.-J."/>
            <person name="Liu H."/>
            <person name="Zhou S.-S."/>
            <person name="Jia K.-H."/>
            <person name="Nie S."/>
            <person name="Bao Y.-T."/>
            <person name="Zhang R.-G."/>
            <person name="Yun Q.-Z."/>
            <person name="Chai Y.-H."/>
            <person name="Lu J.-Y."/>
            <person name="Li Y."/>
            <person name="Zhao S.-W."/>
            <person name="Mao J.-F."/>
            <person name="Jia S.-G."/>
            <person name="Mao Y.-M."/>
        </authorList>
    </citation>
    <scope>NUCLEOTIDE SEQUENCE</scope>
    <source>
        <strain evidence="1">AT0</strain>
        <tissue evidence="1">Leaf</tissue>
    </source>
</reference>
<evidence type="ECO:0000313" key="1">
    <source>
        <dbReference type="EMBL" id="KAH7547523.1"/>
    </source>
</evidence>
<protein>
    <submittedName>
        <fullName evidence="1">Uncharacterized protein</fullName>
    </submittedName>
</protein>
<accession>A0A978W6D9</accession>
<proteinExistence type="predicted"/>
<name>A0A978W6D9_ZIZJJ</name>
<dbReference type="AlphaFoldDB" id="A0A978W6D9"/>
<dbReference type="EMBL" id="JAEACU010000001">
    <property type="protein sequence ID" value="KAH7547523.1"/>
    <property type="molecule type" value="Genomic_DNA"/>
</dbReference>
<dbReference type="Proteomes" id="UP000813462">
    <property type="component" value="Unassembled WGS sequence"/>
</dbReference>
<dbReference type="InterPro" id="IPR042197">
    <property type="entry name" value="Apaf_helical"/>
</dbReference>
<comment type="caution">
    <text evidence="1">The sequence shown here is derived from an EMBL/GenBank/DDBJ whole genome shotgun (WGS) entry which is preliminary data.</text>
</comment>
<dbReference type="Gene3D" id="1.10.8.430">
    <property type="entry name" value="Helical domain of apoptotic protease-activating factors"/>
    <property type="match status" value="1"/>
</dbReference>
<gene>
    <name evidence="1" type="ORF">FEM48_Zijuj01G0318900</name>
</gene>
<organism evidence="1 2">
    <name type="scientific">Ziziphus jujuba var. spinosa</name>
    <dbReference type="NCBI Taxonomy" id="714518"/>
    <lineage>
        <taxon>Eukaryota</taxon>
        <taxon>Viridiplantae</taxon>
        <taxon>Streptophyta</taxon>
        <taxon>Embryophyta</taxon>
        <taxon>Tracheophyta</taxon>
        <taxon>Spermatophyta</taxon>
        <taxon>Magnoliopsida</taxon>
        <taxon>eudicotyledons</taxon>
        <taxon>Gunneridae</taxon>
        <taxon>Pentapetalae</taxon>
        <taxon>rosids</taxon>
        <taxon>fabids</taxon>
        <taxon>Rosales</taxon>
        <taxon>Rhamnaceae</taxon>
        <taxon>Paliureae</taxon>
        <taxon>Ziziphus</taxon>
    </lineage>
</organism>
<dbReference type="InterPro" id="IPR027417">
    <property type="entry name" value="P-loop_NTPase"/>
</dbReference>